<dbReference type="SUPFAM" id="SSF51445">
    <property type="entry name" value="(Trans)glycosidases"/>
    <property type="match status" value="1"/>
</dbReference>
<organism evidence="1 2">
    <name type="scientific">Photobacterium gaetbulicola</name>
    <dbReference type="NCBI Taxonomy" id="1295392"/>
    <lineage>
        <taxon>Bacteria</taxon>
        <taxon>Pseudomonadati</taxon>
        <taxon>Pseudomonadota</taxon>
        <taxon>Gammaproteobacteria</taxon>
        <taxon>Vibrionales</taxon>
        <taxon>Vibrionaceae</taxon>
        <taxon>Photobacterium</taxon>
    </lineage>
</organism>
<dbReference type="Proteomes" id="UP000031278">
    <property type="component" value="Unassembled WGS sequence"/>
</dbReference>
<dbReference type="Gene3D" id="3.20.20.80">
    <property type="entry name" value="Glycosidases"/>
    <property type="match status" value="1"/>
</dbReference>
<dbReference type="PANTHER" id="PTHR42732">
    <property type="entry name" value="BETA-GALACTOSIDASE"/>
    <property type="match status" value="1"/>
</dbReference>
<proteinExistence type="predicted"/>
<name>A0A0B9G589_9GAMM</name>
<evidence type="ECO:0000313" key="2">
    <source>
        <dbReference type="Proteomes" id="UP000031278"/>
    </source>
</evidence>
<accession>A0A0B9G589</accession>
<reference evidence="1 2" key="1">
    <citation type="submission" date="2014-12" db="EMBL/GenBank/DDBJ databases">
        <title>Genome sequencing of Photobacterium gaetbulicola AD005a.</title>
        <authorList>
            <person name="Adrian T.G.S."/>
            <person name="Chan K.G."/>
        </authorList>
    </citation>
    <scope>NUCLEOTIDE SEQUENCE [LARGE SCALE GENOMIC DNA]</scope>
    <source>
        <strain evidence="1 2">AD005a</strain>
    </source>
</reference>
<dbReference type="EMBL" id="JWLZ01000148">
    <property type="protein sequence ID" value="KHT63908.1"/>
    <property type="molecule type" value="Genomic_DNA"/>
</dbReference>
<sequence>MLDGDKVIDSVDSYFSLREVGKLRINGEVVLMLNGKPVYHHGPLGQGFWPDGLYTHASDEAPEFDIQKTKDMGCNMTRKHIKIECARFPTVLA</sequence>
<dbReference type="AlphaFoldDB" id="A0A0B9G589"/>
<dbReference type="InterPro" id="IPR051913">
    <property type="entry name" value="GH2_Domain-Containing"/>
</dbReference>
<protein>
    <submittedName>
        <fullName evidence="1">Uncharacterized protein</fullName>
    </submittedName>
</protein>
<comment type="caution">
    <text evidence="1">The sequence shown here is derived from an EMBL/GenBank/DDBJ whole genome shotgun (WGS) entry which is preliminary data.</text>
</comment>
<dbReference type="InterPro" id="IPR017853">
    <property type="entry name" value="GH"/>
</dbReference>
<gene>
    <name evidence="1" type="ORF">RJ45_09415</name>
</gene>
<dbReference type="PANTHER" id="PTHR42732:SF2">
    <property type="entry name" value="BETA-MANNOSIDASE"/>
    <property type="match status" value="1"/>
</dbReference>
<evidence type="ECO:0000313" key="1">
    <source>
        <dbReference type="EMBL" id="KHT63908.1"/>
    </source>
</evidence>